<name>A0ABQ7NFN2_BRACM</name>
<dbReference type="Proteomes" id="UP000823674">
    <property type="component" value="Chromosome A02"/>
</dbReference>
<dbReference type="EMBL" id="JADBGQ010000002">
    <property type="protein sequence ID" value="KAG5408554.1"/>
    <property type="molecule type" value="Genomic_DNA"/>
</dbReference>
<organism evidence="1 2">
    <name type="scientific">Brassica rapa subsp. trilocularis</name>
    <dbReference type="NCBI Taxonomy" id="1813537"/>
    <lineage>
        <taxon>Eukaryota</taxon>
        <taxon>Viridiplantae</taxon>
        <taxon>Streptophyta</taxon>
        <taxon>Embryophyta</taxon>
        <taxon>Tracheophyta</taxon>
        <taxon>Spermatophyta</taxon>
        <taxon>Magnoliopsida</taxon>
        <taxon>eudicotyledons</taxon>
        <taxon>Gunneridae</taxon>
        <taxon>Pentapetalae</taxon>
        <taxon>rosids</taxon>
        <taxon>malvids</taxon>
        <taxon>Brassicales</taxon>
        <taxon>Brassicaceae</taxon>
        <taxon>Brassiceae</taxon>
        <taxon>Brassica</taxon>
    </lineage>
</organism>
<gene>
    <name evidence="1" type="primary">A02g500990.1_BraROA</name>
    <name evidence="1" type="ORF">IGI04_004873</name>
</gene>
<evidence type="ECO:0000313" key="1">
    <source>
        <dbReference type="EMBL" id="KAG5408554.1"/>
    </source>
</evidence>
<sequence length="89" mass="9958">MALGLSFLGIGDAKISIPATVVLPYMFSPAEMRVGLMRIYVPRKRKTRENAKRQIHASLDDGSVNHAAVRDFDLEPEWLDQFAAEVEAE</sequence>
<accession>A0ABQ7NFN2</accession>
<keyword evidence="2" id="KW-1185">Reference proteome</keyword>
<evidence type="ECO:0000313" key="2">
    <source>
        <dbReference type="Proteomes" id="UP000823674"/>
    </source>
</evidence>
<protein>
    <submittedName>
        <fullName evidence="1">Uncharacterized protein</fullName>
    </submittedName>
</protein>
<proteinExistence type="predicted"/>
<reference evidence="1 2" key="1">
    <citation type="submission" date="2021-03" db="EMBL/GenBank/DDBJ databases">
        <authorList>
            <person name="King G.J."/>
            <person name="Bancroft I."/>
            <person name="Baten A."/>
            <person name="Bloomfield J."/>
            <person name="Borpatragohain P."/>
            <person name="He Z."/>
            <person name="Irish N."/>
            <person name="Irwin J."/>
            <person name="Liu K."/>
            <person name="Mauleon R.P."/>
            <person name="Moore J."/>
            <person name="Morris R."/>
            <person name="Ostergaard L."/>
            <person name="Wang B."/>
            <person name="Wells R."/>
        </authorList>
    </citation>
    <scope>NUCLEOTIDE SEQUENCE [LARGE SCALE GENOMIC DNA]</scope>
    <source>
        <strain evidence="1">R-o-18</strain>
        <tissue evidence="1">Leaf</tissue>
    </source>
</reference>
<comment type="caution">
    <text evidence="1">The sequence shown here is derived from an EMBL/GenBank/DDBJ whole genome shotgun (WGS) entry which is preliminary data.</text>
</comment>